<accession>A0A8J6TLZ8</accession>
<dbReference type="PROSITE" id="PS50112">
    <property type="entry name" value="PAS"/>
    <property type="match status" value="1"/>
</dbReference>
<organism evidence="12 13">
    <name type="scientific">Candidatus Desulfatibia profunda</name>
    <dbReference type="NCBI Taxonomy" id="2841695"/>
    <lineage>
        <taxon>Bacteria</taxon>
        <taxon>Pseudomonadati</taxon>
        <taxon>Thermodesulfobacteriota</taxon>
        <taxon>Desulfobacteria</taxon>
        <taxon>Desulfobacterales</taxon>
        <taxon>Desulfobacterales incertae sedis</taxon>
        <taxon>Candidatus Desulfatibia</taxon>
    </lineage>
</organism>
<dbReference type="Pfam" id="PF00989">
    <property type="entry name" value="PAS"/>
    <property type="match status" value="1"/>
</dbReference>
<dbReference type="Gene3D" id="1.10.287.130">
    <property type="match status" value="1"/>
</dbReference>
<evidence type="ECO:0000259" key="11">
    <source>
        <dbReference type="PROSITE" id="PS50113"/>
    </source>
</evidence>
<dbReference type="EMBL" id="JACNJH010000126">
    <property type="protein sequence ID" value="MBC8361208.1"/>
    <property type="molecule type" value="Genomic_DNA"/>
</dbReference>
<dbReference type="InterPro" id="IPR036890">
    <property type="entry name" value="HATPase_C_sf"/>
</dbReference>
<keyword evidence="3" id="KW-0597">Phosphoprotein</keyword>
<keyword evidence="6" id="KW-0418">Kinase</keyword>
<dbReference type="SMART" id="SM00387">
    <property type="entry name" value="HATPase_c"/>
    <property type="match status" value="1"/>
</dbReference>
<evidence type="ECO:0000256" key="1">
    <source>
        <dbReference type="ARBA" id="ARBA00000085"/>
    </source>
</evidence>
<evidence type="ECO:0000256" key="3">
    <source>
        <dbReference type="ARBA" id="ARBA00022553"/>
    </source>
</evidence>
<dbReference type="SUPFAM" id="SSF55785">
    <property type="entry name" value="PYP-like sensor domain (PAS domain)"/>
    <property type="match status" value="1"/>
</dbReference>
<evidence type="ECO:0000256" key="8">
    <source>
        <dbReference type="ARBA" id="ARBA00023012"/>
    </source>
</evidence>
<evidence type="ECO:0000256" key="2">
    <source>
        <dbReference type="ARBA" id="ARBA00012438"/>
    </source>
</evidence>
<keyword evidence="8" id="KW-0902">Two-component regulatory system</keyword>
<keyword evidence="4" id="KW-0808">Transferase</keyword>
<reference evidence="12 13" key="1">
    <citation type="submission" date="2020-08" db="EMBL/GenBank/DDBJ databases">
        <title>Bridging the membrane lipid divide: bacteria of the FCB group superphylum have the potential to synthesize archaeal ether lipids.</title>
        <authorList>
            <person name="Villanueva L."/>
            <person name="Von Meijenfeldt F.A.B."/>
            <person name="Westbye A.B."/>
            <person name="Yadav S."/>
            <person name="Hopmans E.C."/>
            <person name="Dutilh B.E."/>
            <person name="Sinninghe Damste J.S."/>
        </authorList>
    </citation>
    <scope>NUCLEOTIDE SEQUENCE [LARGE SCALE GENOMIC DNA]</scope>
    <source>
        <strain evidence="12">NIOZ-UU30</strain>
    </source>
</reference>
<dbReference type="InterPro" id="IPR036097">
    <property type="entry name" value="HisK_dim/P_sf"/>
</dbReference>
<dbReference type="InterPro" id="IPR005467">
    <property type="entry name" value="His_kinase_dom"/>
</dbReference>
<dbReference type="Pfam" id="PF00512">
    <property type="entry name" value="HisKA"/>
    <property type="match status" value="1"/>
</dbReference>
<dbReference type="NCBIfam" id="TIGR00229">
    <property type="entry name" value="sensory_box"/>
    <property type="match status" value="1"/>
</dbReference>
<feature type="domain" description="PAC" evidence="11">
    <location>
        <begin position="203"/>
        <end position="254"/>
    </location>
</feature>
<dbReference type="InterPro" id="IPR000700">
    <property type="entry name" value="PAS-assoc_C"/>
</dbReference>
<dbReference type="GO" id="GO:0006355">
    <property type="term" value="P:regulation of DNA-templated transcription"/>
    <property type="evidence" value="ECO:0007669"/>
    <property type="project" value="InterPro"/>
</dbReference>
<name>A0A8J6TLZ8_9BACT</name>
<keyword evidence="5" id="KW-0547">Nucleotide-binding</keyword>
<dbReference type="PANTHER" id="PTHR43065:SF42">
    <property type="entry name" value="TWO-COMPONENT SENSOR PPRA"/>
    <property type="match status" value="1"/>
</dbReference>
<dbReference type="InterPro" id="IPR035965">
    <property type="entry name" value="PAS-like_dom_sf"/>
</dbReference>
<dbReference type="Proteomes" id="UP000603434">
    <property type="component" value="Unassembled WGS sequence"/>
</dbReference>
<dbReference type="InterPro" id="IPR000014">
    <property type="entry name" value="PAS"/>
</dbReference>
<feature type="domain" description="PAS" evidence="10">
    <location>
        <begin position="127"/>
        <end position="198"/>
    </location>
</feature>
<comment type="catalytic activity">
    <reaction evidence="1">
        <text>ATP + protein L-histidine = ADP + protein N-phospho-L-histidine.</text>
        <dbReference type="EC" id="2.7.13.3"/>
    </reaction>
</comment>
<dbReference type="SMART" id="SM00388">
    <property type="entry name" value="HisKA"/>
    <property type="match status" value="1"/>
</dbReference>
<protein>
    <recommendedName>
        <fullName evidence="2">histidine kinase</fullName>
        <ecNumber evidence="2">2.7.13.3</ecNumber>
    </recommendedName>
</protein>
<dbReference type="SMART" id="SM00091">
    <property type="entry name" value="PAS"/>
    <property type="match status" value="1"/>
</dbReference>
<dbReference type="InterPro" id="IPR003594">
    <property type="entry name" value="HATPase_dom"/>
</dbReference>
<proteinExistence type="predicted"/>
<comment type="caution">
    <text evidence="12">The sequence shown here is derived from an EMBL/GenBank/DDBJ whole genome shotgun (WGS) entry which is preliminary data.</text>
</comment>
<dbReference type="GO" id="GO:0005524">
    <property type="term" value="F:ATP binding"/>
    <property type="evidence" value="ECO:0007669"/>
    <property type="project" value="UniProtKB-KW"/>
</dbReference>
<evidence type="ECO:0000256" key="6">
    <source>
        <dbReference type="ARBA" id="ARBA00022777"/>
    </source>
</evidence>
<evidence type="ECO:0000259" key="10">
    <source>
        <dbReference type="PROSITE" id="PS50112"/>
    </source>
</evidence>
<sequence length="495" mass="55648">MRTVKEKELLIKAVDSFIRKFIVVSPEFKILAASCQQNEIPPSEIVGKYCYEVLANRSSPCENCAVIETLENGKHSLKLKIVDDLDLNVMPCYYSYPIYSGKDVEAYVSMDFDIPTRGGLEQKLERSKAFLHNLILSTVDGVIAADKSGKILLYNAAAADIFGYTRDEALTRLNVRDIYPDNNAYEVMRMLRSEEHGGKEKLKSYQVDVISKHGEIIPINLNATIIYEHERELATIGFFHDLREELRIKEELSKTQIQLLQAEKMSSLGKLAAGVAHQLNNPLGGIILFTKLILEEYDLPDGARQDLNRVVKDAERCRDTVKELLEFTRQTRHLLQPHDINQAISRTLFLLKNQALFQNIKIENDLDATLPLVPSDIQQLNHLFMNIILNAAQAMEGHGKLTIKNYLLPEGNKIGIEIADTGPGIPEDILPHIFEPFYTTKNEGEGTGLGLSLVYSIVENHGGHIKVTSKPGEGTTFIIEMPLEHKRNGGDNIEK</sequence>
<dbReference type="PRINTS" id="PR00344">
    <property type="entry name" value="BCTRLSENSOR"/>
</dbReference>
<evidence type="ECO:0000259" key="9">
    <source>
        <dbReference type="PROSITE" id="PS50109"/>
    </source>
</evidence>
<keyword evidence="7" id="KW-0067">ATP-binding</keyword>
<evidence type="ECO:0000256" key="4">
    <source>
        <dbReference type="ARBA" id="ARBA00022679"/>
    </source>
</evidence>
<dbReference type="Gene3D" id="3.30.450.20">
    <property type="entry name" value="PAS domain"/>
    <property type="match status" value="1"/>
</dbReference>
<dbReference type="InterPro" id="IPR004358">
    <property type="entry name" value="Sig_transdc_His_kin-like_C"/>
</dbReference>
<gene>
    <name evidence="12" type="ORF">H8E23_07410</name>
</gene>
<dbReference type="GO" id="GO:0000155">
    <property type="term" value="F:phosphorelay sensor kinase activity"/>
    <property type="evidence" value="ECO:0007669"/>
    <property type="project" value="InterPro"/>
</dbReference>
<dbReference type="SUPFAM" id="SSF55874">
    <property type="entry name" value="ATPase domain of HSP90 chaperone/DNA topoisomerase II/histidine kinase"/>
    <property type="match status" value="1"/>
</dbReference>
<feature type="domain" description="Histidine kinase" evidence="9">
    <location>
        <begin position="274"/>
        <end position="485"/>
    </location>
</feature>
<dbReference type="CDD" id="cd00130">
    <property type="entry name" value="PAS"/>
    <property type="match status" value="1"/>
</dbReference>
<dbReference type="InterPro" id="IPR003661">
    <property type="entry name" value="HisK_dim/P_dom"/>
</dbReference>
<evidence type="ECO:0000256" key="5">
    <source>
        <dbReference type="ARBA" id="ARBA00022741"/>
    </source>
</evidence>
<dbReference type="Pfam" id="PF02518">
    <property type="entry name" value="HATPase_c"/>
    <property type="match status" value="1"/>
</dbReference>
<evidence type="ECO:0000313" key="12">
    <source>
        <dbReference type="EMBL" id="MBC8361208.1"/>
    </source>
</evidence>
<dbReference type="SUPFAM" id="SSF47384">
    <property type="entry name" value="Homodimeric domain of signal transducing histidine kinase"/>
    <property type="match status" value="1"/>
</dbReference>
<dbReference type="Gene3D" id="3.30.565.10">
    <property type="entry name" value="Histidine kinase-like ATPase, C-terminal domain"/>
    <property type="match status" value="1"/>
</dbReference>
<dbReference type="InterPro" id="IPR013767">
    <property type="entry name" value="PAS_fold"/>
</dbReference>
<evidence type="ECO:0000313" key="13">
    <source>
        <dbReference type="Proteomes" id="UP000603434"/>
    </source>
</evidence>
<dbReference type="PROSITE" id="PS50113">
    <property type="entry name" value="PAC"/>
    <property type="match status" value="1"/>
</dbReference>
<dbReference type="CDD" id="cd00082">
    <property type="entry name" value="HisKA"/>
    <property type="match status" value="1"/>
</dbReference>
<dbReference type="EC" id="2.7.13.3" evidence="2"/>
<dbReference type="PROSITE" id="PS50109">
    <property type="entry name" value="HIS_KIN"/>
    <property type="match status" value="1"/>
</dbReference>
<dbReference type="AlphaFoldDB" id="A0A8J6TLZ8"/>
<dbReference type="PANTHER" id="PTHR43065">
    <property type="entry name" value="SENSOR HISTIDINE KINASE"/>
    <property type="match status" value="1"/>
</dbReference>
<evidence type="ECO:0000256" key="7">
    <source>
        <dbReference type="ARBA" id="ARBA00022840"/>
    </source>
</evidence>